<dbReference type="InterPro" id="IPR011079">
    <property type="entry name" value="Ala_racemase_C"/>
</dbReference>
<dbReference type="PRINTS" id="PR00992">
    <property type="entry name" value="ALARACEMASE"/>
</dbReference>
<evidence type="ECO:0000256" key="2">
    <source>
        <dbReference type="ARBA" id="ARBA00022898"/>
    </source>
</evidence>
<organism evidence="5 6">
    <name type="scientific">Microbacterium suwonense</name>
    <dbReference type="NCBI Taxonomy" id="683047"/>
    <lineage>
        <taxon>Bacteria</taxon>
        <taxon>Bacillati</taxon>
        <taxon>Actinomycetota</taxon>
        <taxon>Actinomycetes</taxon>
        <taxon>Micrococcales</taxon>
        <taxon>Microbacteriaceae</taxon>
        <taxon>Microbacterium</taxon>
    </lineage>
</organism>
<keyword evidence="2" id="KW-0663">Pyridoxal phosphate</keyword>
<name>A0ABN6X5U9_9MICO</name>
<protein>
    <recommendedName>
        <fullName evidence="4">Alanine racemase C-terminal domain-containing protein</fullName>
    </recommendedName>
</protein>
<evidence type="ECO:0000313" key="5">
    <source>
        <dbReference type="EMBL" id="BDZ40079.1"/>
    </source>
</evidence>
<dbReference type="Pfam" id="PF00842">
    <property type="entry name" value="Ala_racemase_C"/>
    <property type="match status" value="1"/>
</dbReference>
<evidence type="ECO:0000256" key="3">
    <source>
        <dbReference type="ARBA" id="ARBA00023235"/>
    </source>
</evidence>
<dbReference type="SUPFAM" id="SSF50621">
    <property type="entry name" value="Alanine racemase C-terminal domain-like"/>
    <property type="match status" value="1"/>
</dbReference>
<dbReference type="InterPro" id="IPR009006">
    <property type="entry name" value="Ala_racemase/Decarboxylase_C"/>
</dbReference>
<dbReference type="SMART" id="SM01005">
    <property type="entry name" value="Ala_racemase_C"/>
    <property type="match status" value="1"/>
</dbReference>
<dbReference type="Gene3D" id="2.40.37.10">
    <property type="entry name" value="Lyase, Ornithine Decarboxylase, Chain A, domain 1"/>
    <property type="match status" value="1"/>
</dbReference>
<dbReference type="PANTHER" id="PTHR30511:SF0">
    <property type="entry name" value="ALANINE RACEMASE, CATABOLIC-RELATED"/>
    <property type="match status" value="1"/>
</dbReference>
<evidence type="ECO:0000256" key="1">
    <source>
        <dbReference type="ARBA" id="ARBA00001933"/>
    </source>
</evidence>
<sequence>MTVMVAGRRCPIVGAVSMDQTVIDVGDFPVERGDLVTILGDPRQGEPGLAEWAQALRTIPQEVLTGIGSRVARGEASA</sequence>
<feature type="domain" description="Alanine racemase C-terminal" evidence="4">
    <location>
        <begin position="1"/>
        <end position="76"/>
    </location>
</feature>
<evidence type="ECO:0000313" key="6">
    <source>
        <dbReference type="Proteomes" id="UP001321543"/>
    </source>
</evidence>
<gene>
    <name evidence="5" type="ORF">GCM10025863_26930</name>
</gene>
<dbReference type="RefSeq" id="WP_286300570.1">
    <property type="nucleotide sequence ID" value="NZ_AP027728.1"/>
</dbReference>
<comment type="cofactor">
    <cofactor evidence="1">
        <name>pyridoxal 5'-phosphate</name>
        <dbReference type="ChEBI" id="CHEBI:597326"/>
    </cofactor>
</comment>
<evidence type="ECO:0000259" key="4">
    <source>
        <dbReference type="SMART" id="SM01005"/>
    </source>
</evidence>
<dbReference type="PANTHER" id="PTHR30511">
    <property type="entry name" value="ALANINE RACEMASE"/>
    <property type="match status" value="1"/>
</dbReference>
<keyword evidence="3" id="KW-0413">Isomerase</keyword>
<accession>A0ABN6X5U9</accession>
<dbReference type="InterPro" id="IPR000821">
    <property type="entry name" value="Ala_racemase"/>
</dbReference>
<keyword evidence="6" id="KW-1185">Reference proteome</keyword>
<dbReference type="EMBL" id="AP027728">
    <property type="protein sequence ID" value="BDZ40079.1"/>
    <property type="molecule type" value="Genomic_DNA"/>
</dbReference>
<proteinExistence type="predicted"/>
<dbReference type="Proteomes" id="UP001321543">
    <property type="component" value="Chromosome"/>
</dbReference>
<reference evidence="6" key="1">
    <citation type="journal article" date="2019" name="Int. J. Syst. Evol. Microbiol.">
        <title>The Global Catalogue of Microorganisms (GCM) 10K type strain sequencing project: providing services to taxonomists for standard genome sequencing and annotation.</title>
        <authorList>
            <consortium name="The Broad Institute Genomics Platform"/>
            <consortium name="The Broad Institute Genome Sequencing Center for Infectious Disease"/>
            <person name="Wu L."/>
            <person name="Ma J."/>
        </authorList>
    </citation>
    <scope>NUCLEOTIDE SEQUENCE [LARGE SCALE GENOMIC DNA]</scope>
    <source>
        <strain evidence="6">NBRC 106310</strain>
    </source>
</reference>